<organism evidence="4 5">
    <name type="scientific">Curtobacterium pusillum</name>
    <dbReference type="NCBI Taxonomy" id="69373"/>
    <lineage>
        <taxon>Bacteria</taxon>
        <taxon>Bacillati</taxon>
        <taxon>Actinomycetota</taxon>
        <taxon>Actinomycetes</taxon>
        <taxon>Micrococcales</taxon>
        <taxon>Microbacteriaceae</taxon>
        <taxon>Curtobacterium</taxon>
    </lineage>
</organism>
<gene>
    <name evidence="4" type="ORF">FHW23_001400</name>
</gene>
<evidence type="ECO:0000313" key="4">
    <source>
        <dbReference type="EMBL" id="MBA8990154.1"/>
    </source>
</evidence>
<dbReference type="RefSeq" id="WP_182515663.1">
    <property type="nucleotide sequence ID" value="NZ_JACGXP010000002.1"/>
</dbReference>
<evidence type="ECO:0000256" key="2">
    <source>
        <dbReference type="SAM" id="SignalP"/>
    </source>
</evidence>
<protein>
    <submittedName>
        <fullName evidence="4">Polar amino acid transport system substrate-binding protein</fullName>
    </submittedName>
</protein>
<dbReference type="SUPFAM" id="SSF53850">
    <property type="entry name" value="Periplasmic binding protein-like II"/>
    <property type="match status" value="1"/>
</dbReference>
<dbReference type="InterPro" id="IPR001638">
    <property type="entry name" value="Solute-binding_3/MltF_N"/>
</dbReference>
<comment type="caution">
    <text evidence="4">The sequence shown here is derived from an EMBL/GenBank/DDBJ whole genome shotgun (WGS) entry which is preliminary data.</text>
</comment>
<dbReference type="AlphaFoldDB" id="A0AAW3T672"/>
<dbReference type="EMBL" id="JACGXP010000002">
    <property type="protein sequence ID" value="MBA8990154.1"/>
    <property type="molecule type" value="Genomic_DNA"/>
</dbReference>
<dbReference type="SMART" id="SM00062">
    <property type="entry name" value="PBPb"/>
    <property type="match status" value="1"/>
</dbReference>
<feature type="chain" id="PRO_5043722219" evidence="2">
    <location>
        <begin position="28"/>
        <end position="337"/>
    </location>
</feature>
<proteinExistence type="predicted"/>
<evidence type="ECO:0000313" key="5">
    <source>
        <dbReference type="Proteomes" id="UP000590225"/>
    </source>
</evidence>
<dbReference type="Pfam" id="PF00497">
    <property type="entry name" value="SBP_bac_3"/>
    <property type="match status" value="1"/>
</dbReference>
<reference evidence="4 5" key="1">
    <citation type="submission" date="2020-07" db="EMBL/GenBank/DDBJ databases">
        <title>Above-ground endophytic microbial communities from plants in different locations in the United States.</title>
        <authorList>
            <person name="Frank C."/>
        </authorList>
    </citation>
    <scope>NUCLEOTIDE SEQUENCE [LARGE SCALE GENOMIC DNA]</scope>
    <source>
        <strain evidence="4 5">WPL5_2</strain>
    </source>
</reference>
<feature type="signal peptide" evidence="2">
    <location>
        <begin position="1"/>
        <end position="27"/>
    </location>
</feature>
<feature type="domain" description="Solute-binding protein family 3/N-terminal" evidence="3">
    <location>
        <begin position="82"/>
        <end position="315"/>
    </location>
</feature>
<keyword evidence="1 2" id="KW-0732">Signal</keyword>
<dbReference type="Gene3D" id="3.40.190.10">
    <property type="entry name" value="Periplasmic binding protein-like II"/>
    <property type="match status" value="2"/>
</dbReference>
<evidence type="ECO:0000256" key="1">
    <source>
        <dbReference type="ARBA" id="ARBA00022729"/>
    </source>
</evidence>
<evidence type="ECO:0000259" key="3">
    <source>
        <dbReference type="SMART" id="SM00062"/>
    </source>
</evidence>
<dbReference type="PANTHER" id="PTHR35936">
    <property type="entry name" value="MEMBRANE-BOUND LYTIC MUREIN TRANSGLYCOSYLASE F"/>
    <property type="match status" value="1"/>
</dbReference>
<name>A0AAW3T672_9MICO</name>
<dbReference type="PANTHER" id="PTHR35936:SF17">
    <property type="entry name" value="ARGININE-BINDING EXTRACELLULAR PROTEIN ARTP"/>
    <property type="match status" value="1"/>
</dbReference>
<accession>A0AAW3T672</accession>
<dbReference type="Proteomes" id="UP000590225">
    <property type="component" value="Unassembled WGS sequence"/>
</dbReference>
<sequence>MSTNTPARWRHAAGALVLAIGVVVALAGCATGAAAGTGSSDGSVTIGAASNGAATETKLTVTEDTKLHEELPADVKQSGKLVIGVGALPSGYPPLAFTGDDQKTLTGSEPDIGRLVAAKLGLEPQVKNATWDNLFVGIDGGSVDVGLSNITVTEQRKEKYDFASYRQDNLALQVKKGSSLKFDGDPSVLAGKTIATDSGTNQEKILLGWKSDLEKQGKTITVKYYPDANAKLLAVQSGKVDGYLGPNPTIAYQNKQDAGTAKATTTAGTYSGAGADLQGLIAATTKKGNGLAKPIQEAIDELIDDGTYAKWLTAYNLSNEAVQQSELNPEGLPLDAG</sequence>